<keyword evidence="1 5" id="KW-0963">Cytoplasm</keyword>
<keyword evidence="2 5" id="KW-0690">Ribosome biogenesis</keyword>
<evidence type="ECO:0000256" key="3">
    <source>
        <dbReference type="ARBA" id="ARBA00022722"/>
    </source>
</evidence>
<dbReference type="OrthoDB" id="9796140at2"/>
<dbReference type="NCBIfam" id="TIGR00250">
    <property type="entry name" value="RNAse_H_YqgF"/>
    <property type="match status" value="1"/>
</dbReference>
<comment type="function">
    <text evidence="5">Could be a nuclease involved in processing of the 5'-end of pre-16S rRNA.</text>
</comment>
<dbReference type="HOGENOM" id="CLU_098240_3_2_4"/>
<gene>
    <name evidence="7" type="primary">yqgF</name>
    <name evidence="7" type="ORF">BN1209_0478</name>
</gene>
<keyword evidence="3 5" id="KW-0540">Nuclease</keyword>
<dbReference type="InterPro" id="IPR005227">
    <property type="entry name" value="YqgF"/>
</dbReference>
<protein>
    <recommendedName>
        <fullName evidence="5">Putative pre-16S rRNA nuclease</fullName>
        <ecNumber evidence="5">3.1.-.-</ecNumber>
    </recommendedName>
</protein>
<organism evidence="7 8">
    <name type="scientific">Candidatus Methylopumilus turicensis</name>
    <dbReference type="NCBI Taxonomy" id="1581680"/>
    <lineage>
        <taxon>Bacteria</taxon>
        <taxon>Pseudomonadati</taxon>
        <taxon>Pseudomonadota</taxon>
        <taxon>Betaproteobacteria</taxon>
        <taxon>Nitrosomonadales</taxon>
        <taxon>Methylophilaceae</taxon>
        <taxon>Candidatus Methylopumilus</taxon>
    </lineage>
</organism>
<dbReference type="PANTHER" id="PTHR33317:SF4">
    <property type="entry name" value="POLYNUCLEOTIDYL TRANSFERASE, RIBONUCLEASE H-LIKE SUPERFAMILY PROTEIN"/>
    <property type="match status" value="1"/>
</dbReference>
<evidence type="ECO:0000256" key="2">
    <source>
        <dbReference type="ARBA" id="ARBA00022517"/>
    </source>
</evidence>
<sequence length="167" mass="18627">MLKSLQAINNDKTIQPTFAGTVLGFDFGLKRIGVASGEHMLGIAHPLTTLNAESNDDRFNLIANLIKEWKPTTLIVGLPLSLDGQENEVTLLSKKFARRMDGRFNLPIIMIDERFSSAEASQSLSESGIKGRKQKPMLDQMAAQVILQSYFDTITHEMSKRQHHESS</sequence>
<dbReference type="KEGG" id="mbac:BN1209_0478"/>
<reference evidence="8" key="1">
    <citation type="submission" date="2014-12" db="EMBL/GenBank/DDBJ databases">
        <authorList>
            <person name="Salcher M.M."/>
        </authorList>
    </citation>
    <scope>NUCLEOTIDE SEQUENCE [LARGE SCALE GENOMIC DNA]</scope>
    <source>
        <strain evidence="8">MMS-10A-171</strain>
    </source>
</reference>
<dbReference type="PANTHER" id="PTHR33317">
    <property type="entry name" value="POLYNUCLEOTIDYL TRANSFERASE, RIBONUCLEASE H-LIKE SUPERFAMILY PROTEIN"/>
    <property type="match status" value="1"/>
</dbReference>
<comment type="similarity">
    <text evidence="5">Belongs to the YqgF HJR family.</text>
</comment>
<comment type="subcellular location">
    <subcellularLocation>
        <location evidence="5">Cytoplasm</location>
    </subcellularLocation>
</comment>
<dbReference type="SMART" id="SM00732">
    <property type="entry name" value="YqgFc"/>
    <property type="match status" value="1"/>
</dbReference>
<dbReference type="InterPro" id="IPR012337">
    <property type="entry name" value="RNaseH-like_sf"/>
</dbReference>
<dbReference type="EMBL" id="LN794158">
    <property type="protein sequence ID" value="CEN55526.1"/>
    <property type="molecule type" value="Genomic_DNA"/>
</dbReference>
<dbReference type="GO" id="GO:0004518">
    <property type="term" value="F:nuclease activity"/>
    <property type="evidence" value="ECO:0007669"/>
    <property type="project" value="UniProtKB-KW"/>
</dbReference>
<dbReference type="SUPFAM" id="SSF53098">
    <property type="entry name" value="Ribonuclease H-like"/>
    <property type="match status" value="1"/>
</dbReference>
<evidence type="ECO:0000259" key="6">
    <source>
        <dbReference type="SMART" id="SM00732"/>
    </source>
</evidence>
<dbReference type="Pfam" id="PF03652">
    <property type="entry name" value="RuvX"/>
    <property type="match status" value="1"/>
</dbReference>
<dbReference type="InterPro" id="IPR006641">
    <property type="entry name" value="YqgF/RNaseH-like_dom"/>
</dbReference>
<proteinExistence type="inferred from homology"/>
<evidence type="ECO:0000313" key="7">
    <source>
        <dbReference type="EMBL" id="CEN55526.1"/>
    </source>
</evidence>
<keyword evidence="4 5" id="KW-0378">Hydrolase</keyword>
<name>A0A0B7IYM3_9PROT</name>
<feature type="domain" description="YqgF/RNase H-like" evidence="6">
    <location>
        <begin position="20"/>
        <end position="120"/>
    </location>
</feature>
<dbReference type="CDD" id="cd16964">
    <property type="entry name" value="YqgF"/>
    <property type="match status" value="1"/>
</dbReference>
<dbReference type="GO" id="GO:0005829">
    <property type="term" value="C:cytosol"/>
    <property type="evidence" value="ECO:0007669"/>
    <property type="project" value="TreeGrafter"/>
</dbReference>
<dbReference type="RefSeq" id="WP_045750784.1">
    <property type="nucleotide sequence ID" value="NZ_LN794158.1"/>
</dbReference>
<evidence type="ECO:0000256" key="4">
    <source>
        <dbReference type="ARBA" id="ARBA00022801"/>
    </source>
</evidence>
<dbReference type="GO" id="GO:0000967">
    <property type="term" value="P:rRNA 5'-end processing"/>
    <property type="evidence" value="ECO:0007669"/>
    <property type="project" value="UniProtKB-UniRule"/>
</dbReference>
<evidence type="ECO:0000256" key="1">
    <source>
        <dbReference type="ARBA" id="ARBA00022490"/>
    </source>
</evidence>
<dbReference type="Proteomes" id="UP000056322">
    <property type="component" value="Chromosome 1"/>
</dbReference>
<evidence type="ECO:0000256" key="5">
    <source>
        <dbReference type="HAMAP-Rule" id="MF_00651"/>
    </source>
</evidence>
<dbReference type="EC" id="3.1.-.-" evidence="5"/>
<dbReference type="InterPro" id="IPR037027">
    <property type="entry name" value="YqgF/RNaseH-like_dom_sf"/>
</dbReference>
<dbReference type="GO" id="GO:0016788">
    <property type="term" value="F:hydrolase activity, acting on ester bonds"/>
    <property type="evidence" value="ECO:0007669"/>
    <property type="project" value="UniProtKB-UniRule"/>
</dbReference>
<evidence type="ECO:0000313" key="8">
    <source>
        <dbReference type="Proteomes" id="UP000056322"/>
    </source>
</evidence>
<accession>A0A0B7IYM3</accession>
<dbReference type="AlphaFoldDB" id="A0A0B7IYM3"/>
<dbReference type="HAMAP" id="MF_00651">
    <property type="entry name" value="Nuclease_YqgF"/>
    <property type="match status" value="1"/>
</dbReference>
<dbReference type="Gene3D" id="3.30.420.140">
    <property type="entry name" value="YqgF/RNase H-like domain"/>
    <property type="match status" value="1"/>
</dbReference>
<dbReference type="STRING" id="1581680.BN1209_0478"/>
<keyword evidence="8" id="KW-1185">Reference proteome</keyword>